<reference evidence="1" key="1">
    <citation type="submission" date="2021-02" db="EMBL/GenBank/DDBJ databases">
        <authorList>
            <person name="Nowell W R."/>
        </authorList>
    </citation>
    <scope>NUCLEOTIDE SEQUENCE</scope>
</reference>
<proteinExistence type="predicted"/>
<protein>
    <submittedName>
        <fullName evidence="1">Uncharacterized protein</fullName>
    </submittedName>
</protein>
<sequence>TNINYQGKIQIQHLFADNLKQNNQNKNFLRLINKGFHTDQNAPLFIATLENKSFNRTGK</sequence>
<name>A0A815TUN7_9BILA</name>
<evidence type="ECO:0000313" key="1">
    <source>
        <dbReference type="EMBL" id="CAF1510839.1"/>
    </source>
</evidence>
<dbReference type="AlphaFoldDB" id="A0A815TUN7"/>
<dbReference type="Proteomes" id="UP000663882">
    <property type="component" value="Unassembled WGS sequence"/>
</dbReference>
<feature type="non-terminal residue" evidence="1">
    <location>
        <position position="1"/>
    </location>
</feature>
<evidence type="ECO:0000313" key="2">
    <source>
        <dbReference type="Proteomes" id="UP000663882"/>
    </source>
</evidence>
<comment type="caution">
    <text evidence="1">The sequence shown here is derived from an EMBL/GenBank/DDBJ whole genome shotgun (WGS) entry which is preliminary data.</text>
</comment>
<gene>
    <name evidence="1" type="ORF">RFH988_LOCUS39059</name>
</gene>
<organism evidence="1 2">
    <name type="scientific">Rotaria sordida</name>
    <dbReference type="NCBI Taxonomy" id="392033"/>
    <lineage>
        <taxon>Eukaryota</taxon>
        <taxon>Metazoa</taxon>
        <taxon>Spiralia</taxon>
        <taxon>Gnathifera</taxon>
        <taxon>Rotifera</taxon>
        <taxon>Eurotatoria</taxon>
        <taxon>Bdelloidea</taxon>
        <taxon>Philodinida</taxon>
        <taxon>Philodinidae</taxon>
        <taxon>Rotaria</taxon>
    </lineage>
</organism>
<accession>A0A815TUN7</accession>
<dbReference type="EMBL" id="CAJNOO010013203">
    <property type="protein sequence ID" value="CAF1510839.1"/>
    <property type="molecule type" value="Genomic_DNA"/>
</dbReference>